<feature type="signal peptide" evidence="1">
    <location>
        <begin position="1"/>
        <end position="23"/>
    </location>
</feature>
<organism evidence="2 3">
    <name type="scientific">Natronospira bacteriovora</name>
    <dbReference type="NCBI Taxonomy" id="3069753"/>
    <lineage>
        <taxon>Bacteria</taxon>
        <taxon>Pseudomonadati</taxon>
        <taxon>Pseudomonadota</taxon>
        <taxon>Gammaproteobacteria</taxon>
        <taxon>Natronospirales</taxon>
        <taxon>Natronospiraceae</taxon>
        <taxon>Natronospira</taxon>
    </lineage>
</organism>
<dbReference type="Proteomes" id="UP001239019">
    <property type="component" value="Unassembled WGS sequence"/>
</dbReference>
<accession>A0ABU0W4S4</accession>
<dbReference type="EMBL" id="JAVDDT010000002">
    <property type="protein sequence ID" value="MDQ2069019.1"/>
    <property type="molecule type" value="Genomic_DNA"/>
</dbReference>
<protein>
    <submittedName>
        <fullName evidence="2">DUF2884 family protein</fullName>
    </submittedName>
</protein>
<keyword evidence="1" id="KW-0732">Signal</keyword>
<dbReference type="InterPro" id="IPR021307">
    <property type="entry name" value="DUF2884"/>
</dbReference>
<dbReference type="RefSeq" id="WP_306727514.1">
    <property type="nucleotide sequence ID" value="NZ_JAVDDT010000002.1"/>
</dbReference>
<gene>
    <name evidence="2" type="ORF">RBH19_03935</name>
</gene>
<keyword evidence="3" id="KW-1185">Reference proteome</keyword>
<evidence type="ECO:0000313" key="2">
    <source>
        <dbReference type="EMBL" id="MDQ2069019.1"/>
    </source>
</evidence>
<evidence type="ECO:0000313" key="3">
    <source>
        <dbReference type="Proteomes" id="UP001239019"/>
    </source>
</evidence>
<evidence type="ECO:0000256" key="1">
    <source>
        <dbReference type="SAM" id="SignalP"/>
    </source>
</evidence>
<feature type="chain" id="PRO_5046078107" evidence="1">
    <location>
        <begin position="24"/>
        <end position="245"/>
    </location>
</feature>
<reference evidence="2 3" key="1">
    <citation type="submission" date="2023-08" db="EMBL/GenBank/DDBJ databases">
        <title>Whole-genome sequencing of halo(alkali)philic microorganisms from hypersaline lakes.</title>
        <authorList>
            <person name="Sorokin D.Y."/>
            <person name="Abbas B."/>
            <person name="Merkel A.Y."/>
        </authorList>
    </citation>
    <scope>NUCLEOTIDE SEQUENCE [LARGE SCALE GENOMIC DNA]</scope>
    <source>
        <strain evidence="2 3">AB-CW4</strain>
    </source>
</reference>
<proteinExistence type="predicted"/>
<name>A0ABU0W4S4_9GAMM</name>
<comment type="caution">
    <text evidence="2">The sequence shown here is derived from an EMBL/GenBank/DDBJ whole genome shotgun (WGS) entry which is preliminary data.</text>
</comment>
<sequence>MTMKRFVVIPLLAGAMLAGVAQAGVSSDCKASFRPDVRESPQAVTLQEDGGDIFRFSYGGLEINGERMTLSARGMADAQAYEDGVRELMAEVRAISLEAVDIAVDAVEIAMTTVFGNGASDLSLDLRALRAELEEEIQTTENFSSAEFGDRIDERVNRIVDEAVPKMKGAGMRLALAAVLFGPEYVEKRVEGLDERIEEVVNQRASDLEARAEGLCSVLEQLEALESRLDEELPERYSLRFVRPN</sequence>
<dbReference type="Pfam" id="PF11101">
    <property type="entry name" value="DUF2884"/>
    <property type="match status" value="1"/>
</dbReference>